<dbReference type="InterPro" id="IPR058240">
    <property type="entry name" value="rSAM_sf"/>
</dbReference>
<dbReference type="InterPro" id="IPR023404">
    <property type="entry name" value="rSAM_horseshoe"/>
</dbReference>
<dbReference type="PANTHER" id="PTHR13932:SF1">
    <property type="entry name" value="OXYGEN-INDEPENDENT COPROPORPHYRINOGEN-III OXIDASE-LIKE PROTEIN HEMZ"/>
    <property type="match status" value="1"/>
</dbReference>
<name>A0A1I5VJQ1_9FIRM</name>
<gene>
    <name evidence="2" type="ORF">SAMN05444406_11158</name>
</gene>
<dbReference type="InterPro" id="IPR007197">
    <property type="entry name" value="rSAM"/>
</dbReference>
<dbReference type="SFLD" id="SFLDF00310">
    <property type="entry name" value="oxygen-independent_coproporphy"/>
    <property type="match status" value="1"/>
</dbReference>
<dbReference type="GO" id="GO:0005737">
    <property type="term" value="C:cytoplasm"/>
    <property type="evidence" value="ECO:0007669"/>
    <property type="project" value="TreeGrafter"/>
</dbReference>
<dbReference type="SFLD" id="SFLDS00029">
    <property type="entry name" value="Radical_SAM"/>
    <property type="match status" value="1"/>
</dbReference>
<feature type="domain" description="Radical SAM core" evidence="1">
    <location>
        <begin position="181"/>
        <end position="420"/>
    </location>
</feature>
<dbReference type="STRING" id="937334.SAMN05444406_11158"/>
<dbReference type="SFLD" id="SFLDG01082">
    <property type="entry name" value="B12-binding_domain_containing"/>
    <property type="match status" value="1"/>
</dbReference>
<dbReference type="SFLD" id="SFLDG01065">
    <property type="entry name" value="anaerobic_coproporphyrinogen-I"/>
    <property type="match status" value="1"/>
</dbReference>
<dbReference type="Proteomes" id="UP000198577">
    <property type="component" value="Unassembled WGS sequence"/>
</dbReference>
<accession>A0A1I5VJQ1</accession>
<dbReference type="PANTHER" id="PTHR13932">
    <property type="entry name" value="COPROPORPHYRINIGEN III OXIDASE"/>
    <property type="match status" value="1"/>
</dbReference>
<sequence>MNVYIHVASGGFEHEVWELTRVFFPGWPVKVLDDVPAEGDNSGGKADGHKGLLIVVEYTCSDFEVVAKSYLKDGSGKVLFGSQRSQKLDESTRRSYLKQKREIKKVLCQCVYDVLSEFTGKHPHWGILTGVRPLKVVHHLMDDGLSDEEVLGVLKSEYYVRDDKASLLVETAKNQRDVIKSASADTVSLYIHIPFCTTRCLYCSFPSVVMDGCGGMVDAYIDSLVAELERVVSVLLQKGVVIQSLYMGGGTPTALAYPQLERLLSAVDLLLDGRHIDEYTVECGRPDTLDLDKLSLLKAFGVNRISINPQTMNQETLVRIGRRHTVEQVISRFHMARYIGFDCINMDVIVGLPGEGVPHMEKTMEAIAALQPDNLTVHTLAVKRASRLKESLDKYPLTSDDTAEKMLEVCQRWVKEMGLVPYYLYRQKYMVGNLENVGYTKPGKACIYNIQMMGEKQTIWAFGAGAVSKVYFAENDCIQRVPNVKDVKEYMERLDEMVQRKMRFIDDCKGGIENDL</sequence>
<dbReference type="Pfam" id="PF04055">
    <property type="entry name" value="Radical_SAM"/>
    <property type="match status" value="1"/>
</dbReference>
<dbReference type="NCBIfam" id="TIGR03994">
    <property type="entry name" value="rSAM_HemZ"/>
    <property type="match status" value="1"/>
</dbReference>
<dbReference type="InterPro" id="IPR034505">
    <property type="entry name" value="Coproporphyrinogen-III_oxidase"/>
</dbReference>
<dbReference type="SMART" id="SM00729">
    <property type="entry name" value="Elp3"/>
    <property type="match status" value="1"/>
</dbReference>
<dbReference type="RefSeq" id="WP_177206107.1">
    <property type="nucleotide sequence ID" value="NZ_FOXR01000011.1"/>
</dbReference>
<dbReference type="InterPro" id="IPR006638">
    <property type="entry name" value="Elp3/MiaA/NifB-like_rSAM"/>
</dbReference>
<dbReference type="AlphaFoldDB" id="A0A1I5VJQ1"/>
<dbReference type="CDD" id="cd01335">
    <property type="entry name" value="Radical_SAM"/>
    <property type="match status" value="1"/>
</dbReference>
<organism evidence="2 3">
    <name type="scientific">Caldicoprobacter faecalis</name>
    <dbReference type="NCBI Taxonomy" id="937334"/>
    <lineage>
        <taxon>Bacteria</taxon>
        <taxon>Bacillati</taxon>
        <taxon>Bacillota</taxon>
        <taxon>Clostridia</taxon>
        <taxon>Caldicoprobacterales</taxon>
        <taxon>Caldicoprobacteraceae</taxon>
        <taxon>Caldicoprobacter</taxon>
    </lineage>
</organism>
<dbReference type="GO" id="GO:0051539">
    <property type="term" value="F:4 iron, 4 sulfur cluster binding"/>
    <property type="evidence" value="ECO:0007669"/>
    <property type="project" value="TreeGrafter"/>
</dbReference>
<dbReference type="GO" id="GO:0006779">
    <property type="term" value="P:porphyrin-containing compound biosynthetic process"/>
    <property type="evidence" value="ECO:0007669"/>
    <property type="project" value="TreeGrafter"/>
</dbReference>
<dbReference type="InterPro" id="IPR023995">
    <property type="entry name" value="HemZ"/>
</dbReference>
<dbReference type="EMBL" id="FOXR01000011">
    <property type="protein sequence ID" value="SFQ07774.1"/>
    <property type="molecule type" value="Genomic_DNA"/>
</dbReference>
<evidence type="ECO:0000313" key="3">
    <source>
        <dbReference type="Proteomes" id="UP000198577"/>
    </source>
</evidence>
<reference evidence="2 3" key="1">
    <citation type="submission" date="2016-10" db="EMBL/GenBank/DDBJ databases">
        <authorList>
            <person name="de Groot N.N."/>
        </authorList>
    </citation>
    <scope>NUCLEOTIDE SEQUENCE [LARGE SCALE GENOMIC DNA]</scope>
    <source>
        <strain evidence="2 3">DSM 20678</strain>
    </source>
</reference>
<dbReference type="SUPFAM" id="SSF102114">
    <property type="entry name" value="Radical SAM enzymes"/>
    <property type="match status" value="1"/>
</dbReference>
<dbReference type="PROSITE" id="PS51918">
    <property type="entry name" value="RADICAL_SAM"/>
    <property type="match status" value="1"/>
</dbReference>
<proteinExistence type="predicted"/>
<dbReference type="GO" id="GO:0003824">
    <property type="term" value="F:catalytic activity"/>
    <property type="evidence" value="ECO:0007669"/>
    <property type="project" value="InterPro"/>
</dbReference>
<keyword evidence="3" id="KW-1185">Reference proteome</keyword>
<protein>
    <submittedName>
        <fullName evidence="2">Oxygen-independent coproporphyrinogen-3 oxidase</fullName>
    </submittedName>
</protein>
<evidence type="ECO:0000313" key="2">
    <source>
        <dbReference type="EMBL" id="SFQ07774.1"/>
    </source>
</evidence>
<evidence type="ECO:0000259" key="1">
    <source>
        <dbReference type="PROSITE" id="PS51918"/>
    </source>
</evidence>
<dbReference type="Gene3D" id="3.80.30.20">
    <property type="entry name" value="tm_1862 like domain"/>
    <property type="match status" value="1"/>
</dbReference>